<feature type="transmembrane region" description="Helical" evidence="1">
    <location>
        <begin position="279"/>
        <end position="299"/>
    </location>
</feature>
<keyword evidence="1" id="KW-1133">Transmembrane helix</keyword>
<sequence>MNKQLMTILKKRYGLTLIVASLSILLFYSYLGISDVNRWKDMNNYYNSEEYITNLKEMSEEDNPSFKGLSLEERQKLDKKEGLRLFYQTKEYDEQGNLITSVSVDQPYYTMYFNENPLLLIAAITIIGFFLFFVDLKTSFNEFLFSLGVSKRKIYYSKLILISFPILISVLLAKILFVSIITTGIPTEYVNISMTDLAVNVLASWITCIGYFFISAFIGLVTGNIILGPLTVFGFCASLEFFITGLTNAWYYFTNTTTDIVVMNKFFVYTVTKDPVSTVPIIVSLVLSVFLIIFGSFLFPTLSLEKKGNYLLFDRLKIPVVIAMIVYIPIVLVFSGGLYLGGTDSSPIPSLLFYGTITALIGIYLVFRKEIHEWVNNKRQLKNDFRIES</sequence>
<feature type="transmembrane region" description="Helical" evidence="1">
    <location>
        <begin position="197"/>
        <end position="220"/>
    </location>
</feature>
<proteinExistence type="predicted"/>
<reference evidence="3" key="1">
    <citation type="submission" date="2017-05" db="EMBL/GenBank/DDBJ databases">
        <title>The Genome Sequence of EEnterococcus faecalis 9F2_4866.</title>
        <authorList>
            <consortium name="The Broad Institute Genomics Platform"/>
            <consortium name="The Broad Institute Genomic Center for Infectious Diseases"/>
            <person name="Earl A."/>
            <person name="Manson A."/>
            <person name="Schwartman J."/>
            <person name="Gilmore M."/>
            <person name="Abouelleil A."/>
            <person name="Cao P."/>
            <person name="Chapman S."/>
            <person name="Cusick C."/>
            <person name="Shea T."/>
            <person name="Young S."/>
            <person name="Neafsey D."/>
            <person name="Nusbaum C."/>
            <person name="Birren B."/>
        </authorList>
    </citation>
    <scope>NUCLEOTIDE SEQUENCE [LARGE SCALE GENOMIC DNA]</scope>
    <source>
        <strain evidence="3">7F3_DIV0205</strain>
    </source>
</reference>
<dbReference type="InterPro" id="IPR053046">
    <property type="entry name" value="ABC-5_transporter"/>
</dbReference>
<feature type="transmembrane region" description="Helical" evidence="1">
    <location>
        <begin position="159"/>
        <end position="185"/>
    </location>
</feature>
<keyword evidence="3" id="KW-1185">Reference proteome</keyword>
<feature type="transmembrane region" description="Helical" evidence="1">
    <location>
        <begin position="12"/>
        <end position="33"/>
    </location>
</feature>
<feature type="transmembrane region" description="Helical" evidence="1">
    <location>
        <begin position="118"/>
        <end position="138"/>
    </location>
</feature>
<dbReference type="PANTHER" id="PTHR39177:SF1">
    <property type="entry name" value="ABC TRANSPORTER PERMEASE YTRC-RELATED"/>
    <property type="match status" value="1"/>
</dbReference>
<reference evidence="2 3" key="2">
    <citation type="submission" date="2024-03" db="EMBL/GenBank/DDBJ databases">
        <title>The Genome Sequence of Enterococcus sp. DIV0205d.</title>
        <authorList>
            <consortium name="The Broad Institute Genomics Platform"/>
            <consortium name="The Broad Institute Microbial Omics Core"/>
            <consortium name="The Broad Institute Genomic Center for Infectious Diseases"/>
            <person name="Earl A."/>
            <person name="Manson A."/>
            <person name="Gilmore M."/>
            <person name="Schwartman J."/>
            <person name="Shea T."/>
            <person name="Abouelleil A."/>
            <person name="Cao P."/>
            <person name="Chapman S."/>
            <person name="Cusick C."/>
            <person name="Young S."/>
            <person name="Neafsey D."/>
            <person name="Nusbaum C."/>
            <person name="Birren B."/>
        </authorList>
    </citation>
    <scope>NUCLEOTIDE SEQUENCE [LARGE SCALE GENOMIC DNA]</scope>
    <source>
        <strain evidence="2 3">7F3_DIV0205</strain>
    </source>
</reference>
<dbReference type="AlphaFoldDB" id="A0AAQ3W7R3"/>
<keyword evidence="1" id="KW-0812">Transmembrane</keyword>
<evidence type="ECO:0000313" key="3">
    <source>
        <dbReference type="Proteomes" id="UP000194948"/>
    </source>
</evidence>
<feature type="transmembrane region" description="Helical" evidence="1">
    <location>
        <begin position="232"/>
        <end position="253"/>
    </location>
</feature>
<organism evidence="2 3">
    <name type="scientific">Candidatus Enterococcus palustris</name>
    <dbReference type="NCBI Taxonomy" id="1834189"/>
    <lineage>
        <taxon>Bacteria</taxon>
        <taxon>Bacillati</taxon>
        <taxon>Bacillota</taxon>
        <taxon>Bacilli</taxon>
        <taxon>Lactobacillales</taxon>
        <taxon>Enterococcaceae</taxon>
        <taxon>Enterococcus</taxon>
    </lineage>
</organism>
<feature type="transmembrane region" description="Helical" evidence="1">
    <location>
        <begin position="320"/>
        <end position="342"/>
    </location>
</feature>
<evidence type="ECO:0000256" key="1">
    <source>
        <dbReference type="SAM" id="Phobius"/>
    </source>
</evidence>
<evidence type="ECO:0008006" key="4">
    <source>
        <dbReference type="Google" id="ProtNLM"/>
    </source>
</evidence>
<dbReference type="PANTHER" id="PTHR39177">
    <property type="entry name" value="ABC TRANSPORTER PERMEASE YTRC-RELATED"/>
    <property type="match status" value="1"/>
</dbReference>
<protein>
    <recommendedName>
        <fullName evidence="4">ABC transporter permease</fullName>
    </recommendedName>
</protein>
<dbReference type="RefSeq" id="WP_086313196.1">
    <property type="nucleotide sequence ID" value="NZ_CP147244.1"/>
</dbReference>
<accession>A0AAQ3W7R3</accession>
<keyword evidence="1" id="KW-0472">Membrane</keyword>
<dbReference type="Proteomes" id="UP000194948">
    <property type="component" value="Chromosome"/>
</dbReference>
<dbReference type="EMBL" id="CP147244">
    <property type="protein sequence ID" value="WYJ99661.1"/>
    <property type="molecule type" value="Genomic_DNA"/>
</dbReference>
<name>A0AAQ3W7R3_9ENTE</name>
<evidence type="ECO:0000313" key="2">
    <source>
        <dbReference type="EMBL" id="WYJ99661.1"/>
    </source>
</evidence>
<gene>
    <name evidence="2" type="ORF">A5821_000738</name>
</gene>
<feature type="transmembrane region" description="Helical" evidence="1">
    <location>
        <begin position="348"/>
        <end position="367"/>
    </location>
</feature>